<keyword evidence="9 19" id="KW-0732">Signal</keyword>
<dbReference type="GO" id="GO:0045087">
    <property type="term" value="P:innate immune response"/>
    <property type="evidence" value="ECO:0007669"/>
    <property type="project" value="UniProtKB-KW"/>
</dbReference>
<dbReference type="InterPro" id="IPR036465">
    <property type="entry name" value="vWFA_dom_sf"/>
</dbReference>
<keyword evidence="15" id="KW-0325">Glycoprotein</keyword>
<keyword evidence="6" id="KW-0399">Innate immunity</keyword>
<dbReference type="SUPFAM" id="SSF53300">
    <property type="entry name" value="vWA-like"/>
    <property type="match status" value="1"/>
</dbReference>
<evidence type="ECO:0000256" key="16">
    <source>
        <dbReference type="ARBA" id="ARBA00029636"/>
    </source>
</evidence>
<evidence type="ECO:0000256" key="9">
    <source>
        <dbReference type="ARBA" id="ARBA00022729"/>
    </source>
</evidence>
<feature type="domain" description="VWFA" evidence="20">
    <location>
        <begin position="334"/>
        <end position="536"/>
    </location>
</feature>
<evidence type="ECO:0000256" key="6">
    <source>
        <dbReference type="ARBA" id="ARBA00022588"/>
    </source>
</evidence>
<reference evidence="23" key="2">
    <citation type="submission" date="2025-09" db="UniProtKB">
        <authorList>
            <consortium name="Ensembl"/>
        </authorList>
    </citation>
    <scope>IDENTIFICATION</scope>
</reference>
<evidence type="ECO:0000256" key="12">
    <source>
        <dbReference type="ARBA" id="ARBA00022825"/>
    </source>
</evidence>
<dbReference type="CDD" id="cd00033">
    <property type="entry name" value="CCP"/>
    <property type="match status" value="3"/>
</dbReference>
<comment type="caution">
    <text evidence="18">Lacks conserved residue(s) required for the propagation of feature annotation.</text>
</comment>
<dbReference type="PROSITE" id="PS50923">
    <property type="entry name" value="SUSHI"/>
    <property type="match status" value="3"/>
</dbReference>
<evidence type="ECO:0000256" key="10">
    <source>
        <dbReference type="ARBA" id="ARBA00022737"/>
    </source>
</evidence>
<sequence>MCLYVSHVCISVMCLYFSHMYICISEMCVGRSTNKENMSAFQEYVCISGMCLYFRNMSAFQEYVCISGICLDFSHMSACISVWMQGEDYGDYEDEPPQNCSIAEKIRGGNVSYSQAGTEGSVLTYHCEAGHYPYPISQRVCSADGEWSSMRLADGRRVSRASCKEIMCPGQLQLDHGEFWPREQWLKPGESQSFSCHSGFSLSGSAQRNCTSLGDWTGTIPVCDSQADDCKNPGVPPGALRSEGRFRKGEKVQYRCQMGLDLLGSAERVCLESREWSGSETRCQTQYAFDSPSAVAEAMGGSLSGVMDVLSPEFIKKNKVTFGRTLRVADGRMNVFILMDTSGSISKTHFNLARGAIADLIRKLDSYEIELNFQVISYASQAKDIVDIVSSKDEHVRSNVKSVLKRLAAFDHRSHGNKTGTNLYAALYRVYERMAILRERNKTRFSETQNVILIETDGYSNTGGSPLAVLAKIRSLLGYTSALDHTEDKLLDVYVFGVGDSVNKNELNLIASRKRHEKHLFILKDYKQLGEVFNSMISDKSVTMCGVAQEDVSENQEVFGPTKKAYTRPWHVNTGVKSETCQGSIVTQNWILTAAHCFSAIRFEGKVDQEKVTVKHGNKAAKVLLVISHPQYKVDGLSHKKVKEFYDYDIALVKVETIKLSWTARPICLPCTKPANRAMKMSPNSTCEQHEKALLPMEETRAYFINKGATVKDAKRKQTHIHTGSKRPDCIKQAENTLLTPHDATLNEYVPDRFLCSGGSADHIDAVTCKGDSGGALFLLNRLRYFQVGVVSWGTKNVCEPQDSSDRPPPDARDFHISVFHLLPWLKQHLGTELEFLPMDD</sequence>
<evidence type="ECO:0000259" key="22">
    <source>
        <dbReference type="PROSITE" id="PS50923"/>
    </source>
</evidence>
<dbReference type="PANTHER" id="PTHR46393:SF8">
    <property type="entry name" value="COMPLEMENT C2"/>
    <property type="match status" value="1"/>
</dbReference>
<dbReference type="PROSITE" id="PS50234">
    <property type="entry name" value="VWFA"/>
    <property type="match status" value="1"/>
</dbReference>
<dbReference type="Gene3D" id="3.40.50.410">
    <property type="entry name" value="von Willebrand factor, type A domain"/>
    <property type="match status" value="1"/>
</dbReference>
<dbReference type="PRINTS" id="PR00722">
    <property type="entry name" value="CHYMOTRYPSIN"/>
</dbReference>
<feature type="domain" description="Sushi" evidence="22">
    <location>
        <begin position="228"/>
        <end position="285"/>
    </location>
</feature>
<dbReference type="PIRSF" id="PIRSF001154">
    <property type="entry name" value="Compl_C2_B"/>
    <property type="match status" value="1"/>
</dbReference>
<feature type="domain" description="Sushi" evidence="22">
    <location>
        <begin position="98"/>
        <end position="165"/>
    </location>
</feature>
<keyword evidence="12" id="KW-0720">Serine protease</keyword>
<evidence type="ECO:0000313" key="23">
    <source>
        <dbReference type="Ensembl" id="ENSOTSP00005051450.2"/>
    </source>
</evidence>
<dbReference type="InterPro" id="IPR018114">
    <property type="entry name" value="TRYPSIN_HIS"/>
</dbReference>
<feature type="chain" id="PRO_5044208884" description="C3/C5 convertase" evidence="19">
    <location>
        <begin position="26"/>
        <end position="841"/>
    </location>
</feature>
<dbReference type="SUPFAM" id="SSF50494">
    <property type="entry name" value="Trypsin-like serine proteases"/>
    <property type="match status" value="1"/>
</dbReference>
<dbReference type="InterPro" id="IPR043504">
    <property type="entry name" value="Peptidase_S1_PA_chymotrypsin"/>
</dbReference>
<dbReference type="InterPro" id="IPR002035">
    <property type="entry name" value="VWF_A"/>
</dbReference>
<evidence type="ECO:0000259" key="20">
    <source>
        <dbReference type="PROSITE" id="PS50234"/>
    </source>
</evidence>
<organism evidence="23 24">
    <name type="scientific">Oncorhynchus tshawytscha</name>
    <name type="common">Chinook salmon</name>
    <name type="synonym">Salmo tshawytscha</name>
    <dbReference type="NCBI Taxonomy" id="74940"/>
    <lineage>
        <taxon>Eukaryota</taxon>
        <taxon>Metazoa</taxon>
        <taxon>Chordata</taxon>
        <taxon>Craniata</taxon>
        <taxon>Vertebrata</taxon>
        <taxon>Euteleostomi</taxon>
        <taxon>Actinopterygii</taxon>
        <taxon>Neopterygii</taxon>
        <taxon>Teleostei</taxon>
        <taxon>Protacanthopterygii</taxon>
        <taxon>Salmoniformes</taxon>
        <taxon>Salmonidae</taxon>
        <taxon>Salmoninae</taxon>
        <taxon>Oncorhynchus</taxon>
    </lineage>
</organism>
<dbReference type="InterPro" id="IPR001314">
    <property type="entry name" value="Peptidase_S1A"/>
</dbReference>
<dbReference type="CDD" id="cd00190">
    <property type="entry name" value="Tryp_SPc"/>
    <property type="match status" value="1"/>
</dbReference>
<dbReference type="Pfam" id="PF00089">
    <property type="entry name" value="Trypsin"/>
    <property type="match status" value="1"/>
</dbReference>
<dbReference type="InterPro" id="IPR001254">
    <property type="entry name" value="Trypsin_dom"/>
</dbReference>
<feature type="signal peptide" evidence="19">
    <location>
        <begin position="1"/>
        <end position="25"/>
    </location>
</feature>
<evidence type="ECO:0000256" key="2">
    <source>
        <dbReference type="ARBA" id="ARBA00001946"/>
    </source>
</evidence>
<dbReference type="Pfam" id="PF00092">
    <property type="entry name" value="VWA"/>
    <property type="match status" value="1"/>
</dbReference>
<reference evidence="23" key="1">
    <citation type="submission" date="2025-08" db="UniProtKB">
        <authorList>
            <consortium name="Ensembl"/>
        </authorList>
    </citation>
    <scope>IDENTIFICATION</scope>
</reference>
<comment type="cofactor">
    <cofactor evidence="2">
        <name>Mg(2+)</name>
        <dbReference type="ChEBI" id="CHEBI:18420"/>
    </cofactor>
</comment>
<dbReference type="GO" id="GO:0006508">
    <property type="term" value="P:proteolysis"/>
    <property type="evidence" value="ECO:0007669"/>
    <property type="project" value="UniProtKB-KW"/>
</dbReference>
<feature type="active site" description="Charge relay system" evidence="17">
    <location>
        <position position="596"/>
    </location>
</feature>
<evidence type="ECO:0000256" key="3">
    <source>
        <dbReference type="ARBA" id="ARBA00004241"/>
    </source>
</evidence>
<name>A0A8C8GIH0_ONCTS</name>
<dbReference type="Gene3D" id="2.40.10.10">
    <property type="entry name" value="Trypsin-like serine proteases"/>
    <property type="match status" value="2"/>
</dbReference>
<evidence type="ECO:0000256" key="11">
    <source>
        <dbReference type="ARBA" id="ARBA00022801"/>
    </source>
</evidence>
<dbReference type="GO" id="GO:0009617">
    <property type="term" value="P:response to bacterium"/>
    <property type="evidence" value="ECO:0007669"/>
    <property type="project" value="TreeGrafter"/>
</dbReference>
<evidence type="ECO:0000313" key="24">
    <source>
        <dbReference type="Proteomes" id="UP000694402"/>
    </source>
</evidence>
<dbReference type="GeneTree" id="ENSGT00940000165141"/>
<comment type="cofactor">
    <cofactor evidence="1">
        <name>Mn(2+)</name>
        <dbReference type="ChEBI" id="CHEBI:29035"/>
    </cofactor>
</comment>
<dbReference type="SMART" id="SM00032">
    <property type="entry name" value="CCP"/>
    <property type="match status" value="3"/>
</dbReference>
<dbReference type="Proteomes" id="UP000694402">
    <property type="component" value="Unassembled WGS sequence"/>
</dbReference>
<feature type="active site" description="Charge relay system" evidence="17">
    <location>
        <position position="649"/>
    </location>
</feature>
<evidence type="ECO:0000256" key="15">
    <source>
        <dbReference type="ARBA" id="ARBA00023180"/>
    </source>
</evidence>
<gene>
    <name evidence="23" type="primary">si:ch1073-280e3.1</name>
</gene>
<keyword evidence="11" id="KW-0378">Hydrolase</keyword>
<dbReference type="SMART" id="SM00020">
    <property type="entry name" value="Tryp_SPc"/>
    <property type="match status" value="1"/>
</dbReference>
<keyword evidence="13" id="KW-0391">Immunity</keyword>
<evidence type="ECO:0000256" key="1">
    <source>
        <dbReference type="ARBA" id="ARBA00001936"/>
    </source>
</evidence>
<dbReference type="Ensembl" id="ENSOTST00005056016.2">
    <property type="protein sequence ID" value="ENSOTSP00005051450.2"/>
    <property type="gene ID" value="ENSOTSG00005024857.2"/>
</dbReference>
<dbReference type="PANTHER" id="PTHR46393">
    <property type="entry name" value="SUSHI DOMAIN-CONTAINING PROTEIN"/>
    <property type="match status" value="1"/>
</dbReference>
<keyword evidence="14 18" id="KW-1015">Disulfide bond</keyword>
<evidence type="ECO:0000256" key="18">
    <source>
        <dbReference type="PROSITE-ProRule" id="PRU00302"/>
    </source>
</evidence>
<evidence type="ECO:0000259" key="21">
    <source>
        <dbReference type="PROSITE" id="PS50240"/>
    </source>
</evidence>
<dbReference type="GO" id="GO:0004252">
    <property type="term" value="F:serine-type endopeptidase activity"/>
    <property type="evidence" value="ECO:0007669"/>
    <property type="project" value="InterPro"/>
</dbReference>
<dbReference type="PROSITE" id="PS00134">
    <property type="entry name" value="TRYPSIN_HIS"/>
    <property type="match status" value="1"/>
</dbReference>
<feature type="active site" description="Charge relay system" evidence="17">
    <location>
        <position position="773"/>
    </location>
</feature>
<feature type="domain" description="Sushi" evidence="22">
    <location>
        <begin position="166"/>
        <end position="225"/>
    </location>
</feature>
<keyword evidence="10" id="KW-0677">Repeat</keyword>
<keyword evidence="7 18" id="KW-0768">Sushi</keyword>
<dbReference type="GO" id="GO:0006956">
    <property type="term" value="P:complement activation"/>
    <property type="evidence" value="ECO:0007669"/>
    <property type="project" value="InterPro"/>
</dbReference>
<dbReference type="InterPro" id="IPR035976">
    <property type="entry name" value="Sushi/SCR/CCP_sf"/>
</dbReference>
<dbReference type="InterPro" id="IPR011360">
    <property type="entry name" value="Compl_C2_B"/>
</dbReference>
<dbReference type="CDD" id="cd01470">
    <property type="entry name" value="vWA_complement_factors"/>
    <property type="match status" value="1"/>
</dbReference>
<dbReference type="AlphaFoldDB" id="A0A8C8GIH0"/>
<dbReference type="Gene3D" id="2.10.70.10">
    <property type="entry name" value="Complement Module, domain 1"/>
    <property type="match status" value="3"/>
</dbReference>
<accession>A0A8C8GIH0</accession>
<evidence type="ECO:0000256" key="8">
    <source>
        <dbReference type="ARBA" id="ARBA00022670"/>
    </source>
</evidence>
<dbReference type="SUPFAM" id="SSF57535">
    <property type="entry name" value="Complement control module/SCR domain"/>
    <property type="match status" value="3"/>
</dbReference>
<comment type="subcellular location">
    <subcellularLocation>
        <location evidence="3">Cell surface</location>
    </subcellularLocation>
    <subcellularLocation>
        <location evidence="4">Secreted</location>
    </subcellularLocation>
</comment>
<feature type="disulfide bond" evidence="18">
    <location>
        <begin position="196"/>
        <end position="223"/>
    </location>
</feature>
<dbReference type="GO" id="GO:0070062">
    <property type="term" value="C:extracellular exosome"/>
    <property type="evidence" value="ECO:0007669"/>
    <property type="project" value="TreeGrafter"/>
</dbReference>
<evidence type="ECO:0000256" key="4">
    <source>
        <dbReference type="ARBA" id="ARBA00004613"/>
    </source>
</evidence>
<evidence type="ECO:0000256" key="7">
    <source>
        <dbReference type="ARBA" id="ARBA00022659"/>
    </source>
</evidence>
<evidence type="ECO:0000256" key="14">
    <source>
        <dbReference type="ARBA" id="ARBA00023157"/>
    </source>
</evidence>
<keyword evidence="5" id="KW-0964">Secreted</keyword>
<evidence type="ECO:0000256" key="17">
    <source>
        <dbReference type="PIRSR" id="PIRSR001154-1"/>
    </source>
</evidence>
<dbReference type="Pfam" id="PF00084">
    <property type="entry name" value="Sushi"/>
    <property type="match status" value="3"/>
</dbReference>
<dbReference type="InterPro" id="IPR000436">
    <property type="entry name" value="Sushi_SCR_CCP_dom"/>
</dbReference>
<dbReference type="PROSITE" id="PS50240">
    <property type="entry name" value="TRYPSIN_DOM"/>
    <property type="match status" value="1"/>
</dbReference>
<keyword evidence="8" id="KW-0645">Protease</keyword>
<evidence type="ECO:0000256" key="5">
    <source>
        <dbReference type="ARBA" id="ARBA00022525"/>
    </source>
</evidence>
<keyword evidence="24" id="KW-1185">Reference proteome</keyword>
<evidence type="ECO:0000256" key="13">
    <source>
        <dbReference type="ARBA" id="ARBA00022859"/>
    </source>
</evidence>
<dbReference type="GO" id="GO:0009986">
    <property type="term" value="C:cell surface"/>
    <property type="evidence" value="ECO:0007669"/>
    <property type="project" value="UniProtKB-SubCell"/>
</dbReference>
<evidence type="ECO:0000256" key="19">
    <source>
        <dbReference type="SAM" id="SignalP"/>
    </source>
</evidence>
<feature type="disulfide bond" evidence="18">
    <location>
        <begin position="256"/>
        <end position="283"/>
    </location>
</feature>
<feature type="domain" description="Peptidase S1" evidence="21">
    <location>
        <begin position="558"/>
        <end position="831"/>
    </location>
</feature>
<dbReference type="SMART" id="SM00327">
    <property type="entry name" value="VWA"/>
    <property type="match status" value="1"/>
</dbReference>
<proteinExistence type="predicted"/>
<dbReference type="InterPro" id="IPR009003">
    <property type="entry name" value="Peptidase_S1_PA"/>
</dbReference>
<protein>
    <recommendedName>
        <fullName evidence="16">C3/C5 convertase</fullName>
    </recommendedName>
</protein>